<sequence>MLLSFAVDAFAVLDSLLQCFLAVFGMSLYATALYGLLDSSCSCLVGAVRFSPHSACFNCERAGWVSWQCIGLAPPFI</sequence>
<dbReference type="Proteomes" id="UP000015105">
    <property type="component" value="Chromosome 3D"/>
</dbReference>
<name>A0A453G7J7_AEGTS</name>
<protein>
    <submittedName>
        <fullName evidence="2">Uncharacterized protein</fullName>
    </submittedName>
</protein>
<dbReference type="Gramene" id="AET3Gv20903700.2">
    <property type="protein sequence ID" value="AET3Gv20903700.2"/>
    <property type="gene ID" value="AET3Gv20903700"/>
</dbReference>
<organism evidence="2 3">
    <name type="scientific">Aegilops tauschii subsp. strangulata</name>
    <name type="common">Goatgrass</name>
    <dbReference type="NCBI Taxonomy" id="200361"/>
    <lineage>
        <taxon>Eukaryota</taxon>
        <taxon>Viridiplantae</taxon>
        <taxon>Streptophyta</taxon>
        <taxon>Embryophyta</taxon>
        <taxon>Tracheophyta</taxon>
        <taxon>Spermatophyta</taxon>
        <taxon>Magnoliopsida</taxon>
        <taxon>Liliopsida</taxon>
        <taxon>Poales</taxon>
        <taxon>Poaceae</taxon>
        <taxon>BOP clade</taxon>
        <taxon>Pooideae</taxon>
        <taxon>Triticodae</taxon>
        <taxon>Triticeae</taxon>
        <taxon>Triticinae</taxon>
        <taxon>Aegilops</taxon>
    </lineage>
</organism>
<accession>A0A453G7J7</accession>
<evidence type="ECO:0000313" key="3">
    <source>
        <dbReference type="Proteomes" id="UP000015105"/>
    </source>
</evidence>
<feature type="transmembrane region" description="Helical" evidence="1">
    <location>
        <begin position="15"/>
        <end position="37"/>
    </location>
</feature>
<reference evidence="2" key="3">
    <citation type="journal article" date="2017" name="Nature">
        <title>Genome sequence of the progenitor of the wheat D genome Aegilops tauschii.</title>
        <authorList>
            <person name="Luo M.C."/>
            <person name="Gu Y.Q."/>
            <person name="Puiu D."/>
            <person name="Wang H."/>
            <person name="Twardziok S.O."/>
            <person name="Deal K.R."/>
            <person name="Huo N."/>
            <person name="Zhu T."/>
            <person name="Wang L."/>
            <person name="Wang Y."/>
            <person name="McGuire P.E."/>
            <person name="Liu S."/>
            <person name="Long H."/>
            <person name="Ramasamy R.K."/>
            <person name="Rodriguez J.C."/>
            <person name="Van S.L."/>
            <person name="Yuan L."/>
            <person name="Wang Z."/>
            <person name="Xia Z."/>
            <person name="Xiao L."/>
            <person name="Anderson O.D."/>
            <person name="Ouyang S."/>
            <person name="Liang Y."/>
            <person name="Zimin A.V."/>
            <person name="Pertea G."/>
            <person name="Qi P."/>
            <person name="Bennetzen J.L."/>
            <person name="Dai X."/>
            <person name="Dawson M.W."/>
            <person name="Muller H.G."/>
            <person name="Kugler K."/>
            <person name="Rivarola-Duarte L."/>
            <person name="Spannagl M."/>
            <person name="Mayer K.F.X."/>
            <person name="Lu F.H."/>
            <person name="Bevan M.W."/>
            <person name="Leroy P."/>
            <person name="Li P."/>
            <person name="You F.M."/>
            <person name="Sun Q."/>
            <person name="Liu Z."/>
            <person name="Lyons E."/>
            <person name="Wicker T."/>
            <person name="Salzberg S.L."/>
            <person name="Devos K.M."/>
            <person name="Dvorak J."/>
        </authorList>
    </citation>
    <scope>NUCLEOTIDE SEQUENCE [LARGE SCALE GENOMIC DNA]</scope>
    <source>
        <strain evidence="2">cv. AL8/78</strain>
    </source>
</reference>
<dbReference type="AlphaFoldDB" id="A0A453G7J7"/>
<keyword evidence="1" id="KW-0472">Membrane</keyword>
<evidence type="ECO:0000313" key="2">
    <source>
        <dbReference type="EnsemblPlants" id="AET3Gv20903700.2"/>
    </source>
</evidence>
<reference evidence="2" key="4">
    <citation type="submission" date="2019-03" db="UniProtKB">
        <authorList>
            <consortium name="EnsemblPlants"/>
        </authorList>
    </citation>
    <scope>IDENTIFICATION</scope>
</reference>
<keyword evidence="1" id="KW-1133">Transmembrane helix</keyword>
<proteinExistence type="predicted"/>
<reference evidence="2" key="5">
    <citation type="journal article" date="2021" name="G3 (Bethesda)">
        <title>Aegilops tauschii genome assembly Aet v5.0 features greater sequence contiguity and improved annotation.</title>
        <authorList>
            <person name="Wang L."/>
            <person name="Zhu T."/>
            <person name="Rodriguez J.C."/>
            <person name="Deal K.R."/>
            <person name="Dubcovsky J."/>
            <person name="McGuire P.E."/>
            <person name="Lux T."/>
            <person name="Spannagl M."/>
            <person name="Mayer K.F.X."/>
            <person name="Baldrich P."/>
            <person name="Meyers B.C."/>
            <person name="Huo N."/>
            <person name="Gu Y.Q."/>
            <person name="Zhou H."/>
            <person name="Devos K.M."/>
            <person name="Bennetzen J.L."/>
            <person name="Unver T."/>
            <person name="Budak H."/>
            <person name="Gulick P.J."/>
            <person name="Galiba G."/>
            <person name="Kalapos B."/>
            <person name="Nelson D.R."/>
            <person name="Li P."/>
            <person name="You F.M."/>
            <person name="Luo M.C."/>
            <person name="Dvorak J."/>
        </authorList>
    </citation>
    <scope>NUCLEOTIDE SEQUENCE [LARGE SCALE GENOMIC DNA]</scope>
    <source>
        <strain evidence="2">cv. AL8/78</strain>
    </source>
</reference>
<dbReference type="EnsemblPlants" id="AET3Gv20903700.2">
    <property type="protein sequence ID" value="AET3Gv20903700.2"/>
    <property type="gene ID" value="AET3Gv20903700"/>
</dbReference>
<keyword evidence="1" id="KW-0812">Transmembrane</keyword>
<evidence type="ECO:0000256" key="1">
    <source>
        <dbReference type="SAM" id="Phobius"/>
    </source>
</evidence>
<keyword evidence="3" id="KW-1185">Reference proteome</keyword>
<reference evidence="3" key="2">
    <citation type="journal article" date="2017" name="Nat. Plants">
        <title>The Aegilops tauschii genome reveals multiple impacts of transposons.</title>
        <authorList>
            <person name="Zhao G."/>
            <person name="Zou C."/>
            <person name="Li K."/>
            <person name="Wang K."/>
            <person name="Li T."/>
            <person name="Gao L."/>
            <person name="Zhang X."/>
            <person name="Wang H."/>
            <person name="Yang Z."/>
            <person name="Liu X."/>
            <person name="Jiang W."/>
            <person name="Mao L."/>
            <person name="Kong X."/>
            <person name="Jiao Y."/>
            <person name="Jia J."/>
        </authorList>
    </citation>
    <scope>NUCLEOTIDE SEQUENCE [LARGE SCALE GENOMIC DNA]</scope>
    <source>
        <strain evidence="3">cv. AL8/78</strain>
    </source>
</reference>
<reference evidence="3" key="1">
    <citation type="journal article" date="2014" name="Science">
        <title>Ancient hybridizations among the ancestral genomes of bread wheat.</title>
        <authorList>
            <consortium name="International Wheat Genome Sequencing Consortium,"/>
            <person name="Marcussen T."/>
            <person name="Sandve S.R."/>
            <person name="Heier L."/>
            <person name="Spannagl M."/>
            <person name="Pfeifer M."/>
            <person name="Jakobsen K.S."/>
            <person name="Wulff B.B."/>
            <person name="Steuernagel B."/>
            <person name="Mayer K.F."/>
            <person name="Olsen O.A."/>
        </authorList>
    </citation>
    <scope>NUCLEOTIDE SEQUENCE [LARGE SCALE GENOMIC DNA]</scope>
    <source>
        <strain evidence="3">cv. AL8/78</strain>
    </source>
</reference>